<dbReference type="RefSeq" id="WP_146521900.1">
    <property type="nucleotide sequence ID" value="NZ_CP151726.1"/>
</dbReference>
<keyword evidence="4" id="KW-1185">Reference proteome</keyword>
<dbReference type="EMBL" id="SJPN01000006">
    <property type="protein sequence ID" value="TWT98282.1"/>
    <property type="molecule type" value="Genomic_DNA"/>
</dbReference>
<dbReference type="AlphaFoldDB" id="A0A5C6AE03"/>
<feature type="region of interest" description="Disordered" evidence="1">
    <location>
        <begin position="100"/>
        <end position="128"/>
    </location>
</feature>
<evidence type="ECO:0000313" key="3">
    <source>
        <dbReference type="EMBL" id="TWT98282.1"/>
    </source>
</evidence>
<keyword evidence="2" id="KW-1133">Transmembrane helix</keyword>
<feature type="transmembrane region" description="Helical" evidence="2">
    <location>
        <begin position="6"/>
        <end position="24"/>
    </location>
</feature>
<gene>
    <name evidence="3" type="ORF">Pla52n_47920</name>
</gene>
<name>A0A5C6AE03_9BACT</name>
<feature type="transmembrane region" description="Helical" evidence="2">
    <location>
        <begin position="45"/>
        <end position="64"/>
    </location>
</feature>
<sequence length="128" mass="14354">MPESRLLTDIGTLLFFGAGIYWMGRHEHKRVSKDSRRKYVHGRYIPEWVAIGFMGPGLVAYILNWPNPTTGMGPMILSWFGLLVGLAGGWIHGGFRLLFDRPDSSTPITNKVDPRPEDGNPYRPPDSG</sequence>
<dbReference type="Proteomes" id="UP000320176">
    <property type="component" value="Unassembled WGS sequence"/>
</dbReference>
<protein>
    <submittedName>
        <fullName evidence="3">Uncharacterized protein</fullName>
    </submittedName>
</protein>
<reference evidence="3 4" key="1">
    <citation type="submission" date="2019-02" db="EMBL/GenBank/DDBJ databases">
        <title>Deep-cultivation of Planctomycetes and their phenomic and genomic characterization uncovers novel biology.</title>
        <authorList>
            <person name="Wiegand S."/>
            <person name="Jogler M."/>
            <person name="Boedeker C."/>
            <person name="Pinto D."/>
            <person name="Vollmers J."/>
            <person name="Rivas-Marin E."/>
            <person name="Kohn T."/>
            <person name="Peeters S.H."/>
            <person name="Heuer A."/>
            <person name="Rast P."/>
            <person name="Oberbeckmann S."/>
            <person name="Bunk B."/>
            <person name="Jeske O."/>
            <person name="Meyerdierks A."/>
            <person name="Storesund J.E."/>
            <person name="Kallscheuer N."/>
            <person name="Luecker S."/>
            <person name="Lage O.M."/>
            <person name="Pohl T."/>
            <person name="Merkel B.J."/>
            <person name="Hornburger P."/>
            <person name="Mueller R.-W."/>
            <person name="Bruemmer F."/>
            <person name="Labrenz M."/>
            <person name="Spormann A.M."/>
            <person name="Op Den Camp H."/>
            <person name="Overmann J."/>
            <person name="Amann R."/>
            <person name="Jetten M.S.M."/>
            <person name="Mascher T."/>
            <person name="Medema M.H."/>
            <person name="Devos D.P."/>
            <person name="Kaster A.-K."/>
            <person name="Ovreas L."/>
            <person name="Rohde M."/>
            <person name="Galperin M.Y."/>
            <person name="Jogler C."/>
        </authorList>
    </citation>
    <scope>NUCLEOTIDE SEQUENCE [LARGE SCALE GENOMIC DNA]</scope>
    <source>
        <strain evidence="3 4">Pla52n</strain>
    </source>
</reference>
<organism evidence="3 4">
    <name type="scientific">Stieleria varia</name>
    <dbReference type="NCBI Taxonomy" id="2528005"/>
    <lineage>
        <taxon>Bacteria</taxon>
        <taxon>Pseudomonadati</taxon>
        <taxon>Planctomycetota</taxon>
        <taxon>Planctomycetia</taxon>
        <taxon>Pirellulales</taxon>
        <taxon>Pirellulaceae</taxon>
        <taxon>Stieleria</taxon>
    </lineage>
</organism>
<feature type="transmembrane region" description="Helical" evidence="2">
    <location>
        <begin position="76"/>
        <end position="99"/>
    </location>
</feature>
<keyword evidence="2" id="KW-0472">Membrane</keyword>
<evidence type="ECO:0000256" key="2">
    <source>
        <dbReference type="SAM" id="Phobius"/>
    </source>
</evidence>
<comment type="caution">
    <text evidence="3">The sequence shown here is derived from an EMBL/GenBank/DDBJ whole genome shotgun (WGS) entry which is preliminary data.</text>
</comment>
<evidence type="ECO:0000313" key="4">
    <source>
        <dbReference type="Proteomes" id="UP000320176"/>
    </source>
</evidence>
<proteinExistence type="predicted"/>
<accession>A0A5C6AE03</accession>
<evidence type="ECO:0000256" key="1">
    <source>
        <dbReference type="SAM" id="MobiDB-lite"/>
    </source>
</evidence>
<keyword evidence="2" id="KW-0812">Transmembrane</keyword>
<dbReference type="OrthoDB" id="9946033at2"/>